<name>A0AAN9ANL5_9CAEN</name>
<accession>A0AAN9ANL5</accession>
<evidence type="ECO:0000256" key="6">
    <source>
        <dbReference type="SAM" id="Phobius"/>
    </source>
</evidence>
<gene>
    <name evidence="7" type="ORF">V1264_010056</name>
</gene>
<dbReference type="Proteomes" id="UP001374579">
    <property type="component" value="Unassembled WGS sequence"/>
</dbReference>
<comment type="subcellular location">
    <subcellularLocation>
        <location evidence="1">Membrane</location>
        <topology evidence="1">Multi-pass membrane protein</topology>
    </subcellularLocation>
</comment>
<reference evidence="7 8" key="1">
    <citation type="submission" date="2024-02" db="EMBL/GenBank/DDBJ databases">
        <title>Chromosome-scale genome assembly of the rough periwinkle Littorina saxatilis.</title>
        <authorList>
            <person name="De Jode A."/>
            <person name="Faria R."/>
            <person name="Formenti G."/>
            <person name="Sims Y."/>
            <person name="Smith T.P."/>
            <person name="Tracey A."/>
            <person name="Wood J.M.D."/>
            <person name="Zagrodzka Z.B."/>
            <person name="Johannesson K."/>
            <person name="Butlin R.K."/>
            <person name="Leder E.H."/>
        </authorList>
    </citation>
    <scope>NUCLEOTIDE SEQUENCE [LARGE SCALE GENOMIC DNA]</scope>
    <source>
        <strain evidence="7">Snail1</strain>
        <tissue evidence="7">Muscle</tissue>
    </source>
</reference>
<dbReference type="EMBL" id="JBAMIC010000024">
    <property type="protein sequence ID" value="KAK7090232.1"/>
    <property type="molecule type" value="Genomic_DNA"/>
</dbReference>
<feature type="transmembrane region" description="Helical" evidence="6">
    <location>
        <begin position="160"/>
        <end position="183"/>
    </location>
</feature>
<keyword evidence="2 6" id="KW-0812">Transmembrane</keyword>
<dbReference type="InterPro" id="IPR050579">
    <property type="entry name" value="PMP-22/EMP/MP20-like"/>
</dbReference>
<proteinExistence type="predicted"/>
<dbReference type="PANTHER" id="PTHR10671">
    <property type="entry name" value="EPITHELIAL MEMBRANE PROTEIN-RELATED"/>
    <property type="match status" value="1"/>
</dbReference>
<evidence type="ECO:0000256" key="2">
    <source>
        <dbReference type="ARBA" id="ARBA00022692"/>
    </source>
</evidence>
<organism evidence="7 8">
    <name type="scientific">Littorina saxatilis</name>
    <dbReference type="NCBI Taxonomy" id="31220"/>
    <lineage>
        <taxon>Eukaryota</taxon>
        <taxon>Metazoa</taxon>
        <taxon>Spiralia</taxon>
        <taxon>Lophotrochozoa</taxon>
        <taxon>Mollusca</taxon>
        <taxon>Gastropoda</taxon>
        <taxon>Caenogastropoda</taxon>
        <taxon>Littorinimorpha</taxon>
        <taxon>Littorinoidea</taxon>
        <taxon>Littorinidae</taxon>
        <taxon>Littorina</taxon>
    </lineage>
</organism>
<feature type="transmembrane region" description="Helical" evidence="6">
    <location>
        <begin position="12"/>
        <end position="35"/>
    </location>
</feature>
<sequence length="401" mass="43433">MSAFSSRSLGYKIGVVCLFLLTVMFLVGFSAPFWIENPNSNGYDSNLFLDVEYYSKVKNTTGLWMYCETRLDTGESQCHAFHGDIEAWLHGVRAVECGCLILLVAACVICLAFNCCRSQPGEHNRTLEVVAAIGGLLGLIGIIVYNVMENNAIGEQDISFSWAFYFTTVVCSVVVIVAVIISISNKAHHIVPPPASYASPSEFVLNAVGYPNQPGSVLVQGGRLSNNDSQQPVSGQTYPQYQSTGLQNGPPPEAGYSTVSGQNLPRFQGVYTVSRQNRPPPQVGYPVSEQNGPPSQAGYPVSRQNGPPPQVGYPVSEQNGPPSQAGYPVSRQNGPPFKVGYPVSWQSGLLLQDDYPVSGQMYPPRYEESVRSVESGTPLTNRAFESSPGDHERLEPTAPPL</sequence>
<protein>
    <submittedName>
        <fullName evidence="7">Uncharacterized protein</fullName>
    </submittedName>
</protein>
<dbReference type="PROSITE" id="PS01346">
    <property type="entry name" value="CLAUDIN"/>
    <property type="match status" value="1"/>
</dbReference>
<dbReference type="InterPro" id="IPR004031">
    <property type="entry name" value="PMP22/EMP/MP20/Claudin"/>
</dbReference>
<feature type="transmembrane region" description="Helical" evidence="6">
    <location>
        <begin position="127"/>
        <end position="148"/>
    </location>
</feature>
<dbReference type="Pfam" id="PF00822">
    <property type="entry name" value="PMP22_Claudin"/>
    <property type="match status" value="1"/>
</dbReference>
<dbReference type="Gene3D" id="1.20.140.150">
    <property type="match status" value="1"/>
</dbReference>
<dbReference type="AlphaFoldDB" id="A0AAN9ANL5"/>
<dbReference type="InterPro" id="IPR017974">
    <property type="entry name" value="Claudin_CS"/>
</dbReference>
<evidence type="ECO:0000256" key="1">
    <source>
        <dbReference type="ARBA" id="ARBA00004141"/>
    </source>
</evidence>
<dbReference type="GO" id="GO:0005886">
    <property type="term" value="C:plasma membrane"/>
    <property type="evidence" value="ECO:0007669"/>
    <property type="project" value="TreeGrafter"/>
</dbReference>
<keyword evidence="4 6" id="KW-0472">Membrane</keyword>
<feature type="compositionally biased region" description="Polar residues" evidence="5">
    <location>
        <begin position="223"/>
        <end position="247"/>
    </location>
</feature>
<evidence type="ECO:0000313" key="8">
    <source>
        <dbReference type="Proteomes" id="UP001374579"/>
    </source>
</evidence>
<feature type="compositionally biased region" description="Polar residues" evidence="5">
    <location>
        <begin position="372"/>
        <end position="384"/>
    </location>
</feature>
<feature type="transmembrane region" description="Helical" evidence="6">
    <location>
        <begin position="92"/>
        <end position="115"/>
    </location>
</feature>
<feature type="region of interest" description="Disordered" evidence="5">
    <location>
        <begin position="274"/>
        <end position="334"/>
    </location>
</feature>
<evidence type="ECO:0000256" key="4">
    <source>
        <dbReference type="ARBA" id="ARBA00023136"/>
    </source>
</evidence>
<dbReference type="PANTHER" id="PTHR10671:SF108">
    <property type="entry name" value="CLAUDIN FAMILY PROTEIN-RELATED"/>
    <property type="match status" value="1"/>
</dbReference>
<evidence type="ECO:0000313" key="7">
    <source>
        <dbReference type="EMBL" id="KAK7090232.1"/>
    </source>
</evidence>
<comment type="caution">
    <text evidence="7">The sequence shown here is derived from an EMBL/GenBank/DDBJ whole genome shotgun (WGS) entry which is preliminary data.</text>
</comment>
<feature type="region of interest" description="Disordered" evidence="5">
    <location>
        <begin position="218"/>
        <end position="261"/>
    </location>
</feature>
<keyword evidence="8" id="KW-1185">Reference proteome</keyword>
<keyword evidence="3 6" id="KW-1133">Transmembrane helix</keyword>
<evidence type="ECO:0000256" key="3">
    <source>
        <dbReference type="ARBA" id="ARBA00022989"/>
    </source>
</evidence>
<evidence type="ECO:0000256" key="5">
    <source>
        <dbReference type="SAM" id="MobiDB-lite"/>
    </source>
</evidence>
<feature type="region of interest" description="Disordered" evidence="5">
    <location>
        <begin position="371"/>
        <end position="401"/>
    </location>
</feature>